<evidence type="ECO:0000256" key="1">
    <source>
        <dbReference type="ARBA" id="ARBA00007274"/>
    </source>
</evidence>
<sequence length="315" mass="32907">MTQPPLGTYFRTPVSAGRVIAFLTERHSCQIESASAKDLLLEGICDSRDGGQKQLAFSSYDDFPGVQTLTESLVVIENIPDKRIRGSNEFCMVADPRAAFMDALCWLIEAVGVDAHRRGFTEEAGISPEAQIAPTAVIEPGVEVGAGSIISAGVVLKTGTRVGENSVIRENVVIGSDGVTVYRAEDGRLLKFPHVGGVYIGSNTEVGACAVIAGGILASTHIGNDVVVGNLCNIGHGAVVEDAVWMSVGSLLGGHTRVHAGATIAMGVTIRDNLVIGESASLGMGSVVVKNVEAKHSMFGNPAKRMIGLKTGPKR</sequence>
<gene>
    <name evidence="4" type="ORF">NLU14_01750</name>
</gene>
<evidence type="ECO:0008006" key="6">
    <source>
        <dbReference type="Google" id="ProtNLM"/>
    </source>
</evidence>
<organism evidence="4 5">
    <name type="scientific">Marinobacter iranensis</name>
    <dbReference type="NCBI Taxonomy" id="2962607"/>
    <lineage>
        <taxon>Bacteria</taxon>
        <taxon>Pseudomonadati</taxon>
        <taxon>Pseudomonadota</taxon>
        <taxon>Gammaproteobacteria</taxon>
        <taxon>Pseudomonadales</taxon>
        <taxon>Marinobacteraceae</taxon>
        <taxon>Marinobacter</taxon>
    </lineage>
</organism>
<evidence type="ECO:0000313" key="5">
    <source>
        <dbReference type="Proteomes" id="UP001143391"/>
    </source>
</evidence>
<accession>A0ABT5Y5K8</accession>
<dbReference type="SUPFAM" id="SSF51161">
    <property type="entry name" value="Trimeric LpxA-like enzymes"/>
    <property type="match status" value="1"/>
</dbReference>
<keyword evidence="2" id="KW-0808">Transferase</keyword>
<comment type="similarity">
    <text evidence="1">Belongs to the transferase hexapeptide repeat family.</text>
</comment>
<dbReference type="InterPro" id="IPR018357">
    <property type="entry name" value="Hexapep_transf_CS"/>
</dbReference>
<comment type="caution">
    <text evidence="4">The sequence shown here is derived from an EMBL/GenBank/DDBJ whole genome shotgun (WGS) entry which is preliminary data.</text>
</comment>
<reference evidence="4" key="1">
    <citation type="submission" date="2022-07" db="EMBL/GenBank/DDBJ databases">
        <title>Marinobacter iranensis a new bacterium isolate from a hipersaline lake in Iran.</title>
        <authorList>
            <person name="Mohammad A.M.A."/>
            <person name="Cristina S.-P."/>
            <person name="Antonio V."/>
        </authorList>
    </citation>
    <scope>NUCLEOTIDE SEQUENCE</scope>
    <source>
        <strain evidence="4">71-i</strain>
    </source>
</reference>
<dbReference type="RefSeq" id="WP_275704430.1">
    <property type="nucleotide sequence ID" value="NZ_JANCMW010000001.1"/>
</dbReference>
<dbReference type="PANTHER" id="PTHR43300:SF7">
    <property type="entry name" value="UDP-N-ACETYLBACILLOSAMINE N-ACETYLTRANSFERASE"/>
    <property type="match status" value="1"/>
</dbReference>
<dbReference type="PANTHER" id="PTHR43300">
    <property type="entry name" value="ACETYLTRANSFERASE"/>
    <property type="match status" value="1"/>
</dbReference>
<dbReference type="Proteomes" id="UP001143391">
    <property type="component" value="Unassembled WGS sequence"/>
</dbReference>
<keyword evidence="3" id="KW-0677">Repeat</keyword>
<name>A0ABT5Y5K8_9GAMM</name>
<evidence type="ECO:0000313" key="4">
    <source>
        <dbReference type="EMBL" id="MDF0748951.1"/>
    </source>
</evidence>
<evidence type="ECO:0000256" key="2">
    <source>
        <dbReference type="ARBA" id="ARBA00022679"/>
    </source>
</evidence>
<dbReference type="Gene3D" id="2.160.10.10">
    <property type="entry name" value="Hexapeptide repeat proteins"/>
    <property type="match status" value="1"/>
</dbReference>
<proteinExistence type="inferred from homology"/>
<evidence type="ECO:0000256" key="3">
    <source>
        <dbReference type="ARBA" id="ARBA00022737"/>
    </source>
</evidence>
<dbReference type="PROSITE" id="PS00101">
    <property type="entry name" value="HEXAPEP_TRANSFERASES"/>
    <property type="match status" value="1"/>
</dbReference>
<dbReference type="InterPro" id="IPR011004">
    <property type="entry name" value="Trimer_LpxA-like_sf"/>
</dbReference>
<dbReference type="EMBL" id="JANCMW010000001">
    <property type="protein sequence ID" value="MDF0748951.1"/>
    <property type="molecule type" value="Genomic_DNA"/>
</dbReference>
<protein>
    <recommendedName>
        <fullName evidence="6">UDP-3-O-(3-hydroxymyristoyl)glucosamine N-acyltransferase</fullName>
    </recommendedName>
</protein>
<keyword evidence="5" id="KW-1185">Reference proteome</keyword>
<dbReference type="InterPro" id="IPR050179">
    <property type="entry name" value="Trans_hexapeptide_repeat"/>
</dbReference>